<comment type="catalytic activity">
    <reaction evidence="2 11">
        <text>glutathione + H2O = L-cysteinylglycine + L-glutamate</text>
        <dbReference type="Rhea" id="RHEA:28807"/>
        <dbReference type="ChEBI" id="CHEBI:15377"/>
        <dbReference type="ChEBI" id="CHEBI:29985"/>
        <dbReference type="ChEBI" id="CHEBI:57925"/>
        <dbReference type="ChEBI" id="CHEBI:61694"/>
        <dbReference type="EC" id="3.4.19.13"/>
    </reaction>
</comment>
<evidence type="ECO:0000256" key="1">
    <source>
        <dbReference type="ARBA" id="ARBA00001049"/>
    </source>
</evidence>
<dbReference type="InterPro" id="IPR000101">
    <property type="entry name" value="GGT_peptidase"/>
</dbReference>
<dbReference type="InterPro" id="IPR043137">
    <property type="entry name" value="GGT_ssub_C"/>
</dbReference>
<reference evidence="13 14" key="1">
    <citation type="submission" date="2020-04" db="EMBL/GenBank/DDBJ databases">
        <authorList>
            <person name="De Canck E."/>
        </authorList>
    </citation>
    <scope>NUCLEOTIDE SEQUENCE [LARGE SCALE GENOMIC DNA]</scope>
    <source>
        <strain evidence="13 14">LMG 28138</strain>
    </source>
</reference>
<feature type="region of interest" description="Disordered" evidence="12">
    <location>
        <begin position="378"/>
        <end position="444"/>
    </location>
</feature>
<protein>
    <recommendedName>
        <fullName evidence="11">Glutathione hydrolase proenzyme</fullName>
        <ecNumber evidence="11">2.3.2.2</ecNumber>
        <ecNumber evidence="11">3.4.19.13</ecNumber>
    </recommendedName>
    <component>
        <recommendedName>
            <fullName evidence="11">Glutathione hydrolase large chain</fullName>
        </recommendedName>
    </component>
    <component>
        <recommendedName>
            <fullName evidence="11">Glutathione hydrolase small chain</fullName>
        </recommendedName>
    </component>
</protein>
<evidence type="ECO:0000256" key="2">
    <source>
        <dbReference type="ARBA" id="ARBA00001089"/>
    </source>
</evidence>
<evidence type="ECO:0000256" key="9">
    <source>
        <dbReference type="PIRSR" id="PIRSR600101-1"/>
    </source>
</evidence>
<name>A0A6S7B481_9BURK</name>
<dbReference type="GO" id="GO:0006750">
    <property type="term" value="P:glutathione biosynthetic process"/>
    <property type="evidence" value="ECO:0007669"/>
    <property type="project" value="UniProtKB-KW"/>
</dbReference>
<evidence type="ECO:0000256" key="3">
    <source>
        <dbReference type="ARBA" id="ARBA00009381"/>
    </source>
</evidence>
<dbReference type="InterPro" id="IPR051792">
    <property type="entry name" value="GGT_bact"/>
</dbReference>
<keyword evidence="7 11" id="KW-0012">Acyltransferase</keyword>
<dbReference type="InterPro" id="IPR029055">
    <property type="entry name" value="Ntn_hydrolases_N"/>
</dbReference>
<dbReference type="PANTHER" id="PTHR43199:SF1">
    <property type="entry name" value="GLUTATHIONE HYDROLASE PROENZYME"/>
    <property type="match status" value="1"/>
</dbReference>
<evidence type="ECO:0000313" key="13">
    <source>
        <dbReference type="EMBL" id="CAB3786577.1"/>
    </source>
</evidence>
<dbReference type="UniPathway" id="UPA00204"/>
<proteinExistence type="inferred from homology"/>
<comment type="catalytic activity">
    <reaction evidence="8 11">
        <text>an N-terminal (5-L-glutamyl)-[peptide] + an alpha-amino acid = 5-L-glutamyl amino acid + an N-terminal L-alpha-aminoacyl-[peptide]</text>
        <dbReference type="Rhea" id="RHEA:23904"/>
        <dbReference type="Rhea" id="RHEA-COMP:9780"/>
        <dbReference type="Rhea" id="RHEA-COMP:9795"/>
        <dbReference type="ChEBI" id="CHEBI:77644"/>
        <dbReference type="ChEBI" id="CHEBI:78597"/>
        <dbReference type="ChEBI" id="CHEBI:78599"/>
        <dbReference type="ChEBI" id="CHEBI:78608"/>
        <dbReference type="EC" id="2.3.2.2"/>
    </reaction>
</comment>
<dbReference type="EMBL" id="CADIKM010000008">
    <property type="protein sequence ID" value="CAB3786577.1"/>
    <property type="molecule type" value="Genomic_DNA"/>
</dbReference>
<keyword evidence="6 11" id="KW-0865">Zymogen</keyword>
<evidence type="ECO:0000256" key="4">
    <source>
        <dbReference type="ARBA" id="ARBA00022679"/>
    </source>
</evidence>
<dbReference type="GO" id="GO:0036374">
    <property type="term" value="F:glutathione hydrolase activity"/>
    <property type="evidence" value="ECO:0007669"/>
    <property type="project" value="UniProtKB-UniRule"/>
</dbReference>
<dbReference type="PANTHER" id="PTHR43199">
    <property type="entry name" value="GLUTATHIONE HYDROLASE"/>
    <property type="match status" value="1"/>
</dbReference>
<dbReference type="Pfam" id="PF01019">
    <property type="entry name" value="G_glu_transpept"/>
    <property type="match status" value="1"/>
</dbReference>
<keyword evidence="5 11" id="KW-0378">Hydrolase</keyword>
<sequence>MTGWNHGLAMRRRALMKRALWLGAASLAGFANVSGMAGVAGLGLTPAAAFAKTPHSVLRANAVAVPDHYAADTAQQIFAAGGNAVDAGVAIAFSLAVTYPDAGNLGGGGFMTLVVDGKPYFLDYRETAPATATRDMYLDANGNVIDKLSLIGARSAGVPGTVAGMWEAQRRFGKLKWKQVLAPAIGYAEKGFVVDKRLASERSRAAAEFKGRTNFDAYFSSLSEGATFRQPELAETLGRIADKGASEFYTGKTADMIARGMRGHGLISKEDLAGYKAVWREPLTGNWRGYQVVTAPPPSSGGIILLQMLKMREDLMAKFANVEPNSAQYIHLVAEMEKRVFADRASYLGDPDFIKNPTAQLVDDTYLAKRAMQINPDAISNTQSVKPGLEADGAPGTASVSGASSASGVPASMSGQEASTASAVSSADQETTPSSESGEKPQTTQFSVVDKWGNAVSNTYTLNGPFGSGVVVDKGGFLLNDEMDDFSSKPNAPNQFGVVGSDANAIAPRKRPLSSMSPTILLDSQDKVAMVLGTPGGSRIPTTVYQVLSNVYDYQLSLPSAVGAFRFHHQLLPVDTIYVEESKPVPDAQRKLLTERGYAFKTQGFNGDVQAIRVIDGQPEAVADPRGSGVGRPIP</sequence>
<feature type="binding site" evidence="10">
    <location>
        <begin position="461"/>
        <end position="463"/>
    </location>
    <ligand>
        <name>L-glutamate</name>
        <dbReference type="ChEBI" id="CHEBI:29985"/>
    </ligand>
</feature>
<dbReference type="NCBIfam" id="TIGR00066">
    <property type="entry name" value="g_glut_trans"/>
    <property type="match status" value="1"/>
</dbReference>
<dbReference type="Gene3D" id="3.60.20.40">
    <property type="match status" value="1"/>
</dbReference>
<evidence type="ECO:0000256" key="12">
    <source>
        <dbReference type="SAM" id="MobiDB-lite"/>
    </source>
</evidence>
<accession>A0A6S7B481</accession>
<dbReference type="EC" id="2.3.2.2" evidence="11"/>
<comment type="PTM">
    <text evidence="11">Cleaved by autocatalysis into a large and a small subunit.</text>
</comment>
<keyword evidence="14" id="KW-1185">Reference proteome</keyword>
<feature type="binding site" evidence="10">
    <location>
        <position position="125"/>
    </location>
    <ligand>
        <name>L-glutamate</name>
        <dbReference type="ChEBI" id="CHEBI:29985"/>
    </ligand>
</feature>
<dbReference type="InterPro" id="IPR043138">
    <property type="entry name" value="GGT_lsub"/>
</dbReference>
<dbReference type="SUPFAM" id="SSF56235">
    <property type="entry name" value="N-terminal nucleophile aminohydrolases (Ntn hydrolases)"/>
    <property type="match status" value="1"/>
</dbReference>
<feature type="compositionally biased region" description="Polar residues" evidence="12">
    <location>
        <begin position="416"/>
        <end position="444"/>
    </location>
</feature>
<dbReference type="Proteomes" id="UP000494115">
    <property type="component" value="Unassembled WGS sequence"/>
</dbReference>
<dbReference type="GO" id="GO:0103068">
    <property type="term" value="F:leukotriene C4 gamma-glutamyl transferase activity"/>
    <property type="evidence" value="ECO:0007669"/>
    <property type="project" value="UniProtKB-EC"/>
</dbReference>
<feature type="compositionally biased region" description="Low complexity" evidence="12">
    <location>
        <begin position="393"/>
        <end position="415"/>
    </location>
</feature>
<gene>
    <name evidence="13" type="primary">ggt_2</name>
    <name evidence="13" type="ORF">LMG28138_02252</name>
</gene>
<evidence type="ECO:0000256" key="10">
    <source>
        <dbReference type="PIRSR" id="PIRSR600101-2"/>
    </source>
</evidence>
<dbReference type="EC" id="3.4.19.13" evidence="11"/>
<evidence type="ECO:0000256" key="5">
    <source>
        <dbReference type="ARBA" id="ARBA00022801"/>
    </source>
</evidence>
<comment type="subunit">
    <text evidence="11">This enzyme consists of two polypeptide chains, which are synthesized in precursor form from a single polypeptide.</text>
</comment>
<dbReference type="Gene3D" id="1.10.246.130">
    <property type="match status" value="1"/>
</dbReference>
<keyword evidence="4 11" id="KW-0808">Transferase</keyword>
<evidence type="ECO:0000256" key="8">
    <source>
        <dbReference type="ARBA" id="ARBA00047417"/>
    </source>
</evidence>
<evidence type="ECO:0000256" key="7">
    <source>
        <dbReference type="ARBA" id="ARBA00023315"/>
    </source>
</evidence>
<dbReference type="GO" id="GO:0006751">
    <property type="term" value="P:glutathione catabolic process"/>
    <property type="evidence" value="ECO:0007669"/>
    <property type="project" value="UniProtKB-UniRule"/>
</dbReference>
<evidence type="ECO:0000256" key="6">
    <source>
        <dbReference type="ARBA" id="ARBA00023145"/>
    </source>
</evidence>
<keyword evidence="11" id="KW-0317">Glutathione biosynthesis</keyword>
<dbReference type="PRINTS" id="PR01210">
    <property type="entry name" value="GGTRANSPTASE"/>
</dbReference>
<feature type="binding site" evidence="10">
    <location>
        <position position="485"/>
    </location>
    <ligand>
        <name>L-glutamate</name>
        <dbReference type="ChEBI" id="CHEBI:29985"/>
    </ligand>
</feature>
<evidence type="ECO:0000313" key="14">
    <source>
        <dbReference type="Proteomes" id="UP000494115"/>
    </source>
</evidence>
<comment type="pathway">
    <text evidence="11">Sulfur metabolism; glutathione metabolism.</text>
</comment>
<comment type="similarity">
    <text evidence="3 11">Belongs to the gamma-glutamyltransferase family.</text>
</comment>
<organism evidence="13 14">
    <name type="scientific">Pararobbsia alpina</name>
    <dbReference type="NCBI Taxonomy" id="621374"/>
    <lineage>
        <taxon>Bacteria</taxon>
        <taxon>Pseudomonadati</taxon>
        <taxon>Pseudomonadota</taxon>
        <taxon>Betaproteobacteria</taxon>
        <taxon>Burkholderiales</taxon>
        <taxon>Burkholderiaceae</taxon>
        <taxon>Pararobbsia</taxon>
    </lineage>
</organism>
<dbReference type="AlphaFoldDB" id="A0A6S7B481"/>
<feature type="binding site" evidence="10">
    <location>
        <begin position="514"/>
        <end position="515"/>
    </location>
    <ligand>
        <name>L-glutamate</name>
        <dbReference type="ChEBI" id="CHEBI:29985"/>
    </ligand>
</feature>
<feature type="binding site" evidence="10">
    <location>
        <position position="537"/>
    </location>
    <ligand>
        <name>L-glutamate</name>
        <dbReference type="ChEBI" id="CHEBI:29985"/>
    </ligand>
</feature>
<evidence type="ECO:0000256" key="11">
    <source>
        <dbReference type="RuleBase" id="RU368036"/>
    </source>
</evidence>
<feature type="active site" description="Nucleophile" evidence="9">
    <location>
        <position position="443"/>
    </location>
</feature>
<comment type="catalytic activity">
    <reaction evidence="1 11">
        <text>an S-substituted glutathione + H2O = an S-substituted L-cysteinylglycine + L-glutamate</text>
        <dbReference type="Rhea" id="RHEA:59468"/>
        <dbReference type="ChEBI" id="CHEBI:15377"/>
        <dbReference type="ChEBI" id="CHEBI:29985"/>
        <dbReference type="ChEBI" id="CHEBI:90779"/>
        <dbReference type="ChEBI" id="CHEBI:143103"/>
        <dbReference type="EC" id="3.4.19.13"/>
    </reaction>
</comment>